<feature type="region of interest" description="Disordered" evidence="1">
    <location>
        <begin position="110"/>
        <end position="160"/>
    </location>
</feature>
<dbReference type="Proteomes" id="UP000822688">
    <property type="component" value="Chromosome 7"/>
</dbReference>
<name>A0A8T0HBA2_CERPU</name>
<proteinExistence type="predicted"/>
<evidence type="ECO:0000313" key="2">
    <source>
        <dbReference type="EMBL" id="KAG0567614.1"/>
    </source>
</evidence>
<evidence type="ECO:0000256" key="1">
    <source>
        <dbReference type="SAM" id="MobiDB-lite"/>
    </source>
</evidence>
<dbReference type="AlphaFoldDB" id="A0A8T0HBA2"/>
<feature type="compositionally biased region" description="Polar residues" evidence="1">
    <location>
        <begin position="143"/>
        <end position="158"/>
    </location>
</feature>
<protein>
    <recommendedName>
        <fullName evidence="4">SAP domain-containing protein</fullName>
    </recommendedName>
</protein>
<gene>
    <name evidence="2" type="ORF">KC19_7G148300</name>
</gene>
<evidence type="ECO:0008006" key="4">
    <source>
        <dbReference type="Google" id="ProtNLM"/>
    </source>
</evidence>
<keyword evidence="3" id="KW-1185">Reference proteome</keyword>
<reference evidence="2" key="1">
    <citation type="submission" date="2020-06" db="EMBL/GenBank/DDBJ databases">
        <title>WGS assembly of Ceratodon purpureus strain R40.</title>
        <authorList>
            <person name="Carey S.B."/>
            <person name="Jenkins J."/>
            <person name="Shu S."/>
            <person name="Lovell J.T."/>
            <person name="Sreedasyam A."/>
            <person name="Maumus F."/>
            <person name="Tiley G.P."/>
            <person name="Fernandez-Pozo N."/>
            <person name="Barry K."/>
            <person name="Chen C."/>
            <person name="Wang M."/>
            <person name="Lipzen A."/>
            <person name="Daum C."/>
            <person name="Saski C.A."/>
            <person name="Payton A.C."/>
            <person name="Mcbreen J.C."/>
            <person name="Conrad R.E."/>
            <person name="Kollar L.M."/>
            <person name="Olsson S."/>
            <person name="Huttunen S."/>
            <person name="Landis J.B."/>
            <person name="Wickett N.J."/>
            <person name="Johnson M.G."/>
            <person name="Rensing S.A."/>
            <person name="Grimwood J."/>
            <person name="Schmutz J."/>
            <person name="Mcdaniel S.F."/>
        </authorList>
    </citation>
    <scope>NUCLEOTIDE SEQUENCE</scope>
    <source>
        <strain evidence="2">R40</strain>
    </source>
</reference>
<dbReference type="EMBL" id="CM026428">
    <property type="protein sequence ID" value="KAG0567614.1"/>
    <property type="molecule type" value="Genomic_DNA"/>
</dbReference>
<sequence>MSYHELSRRELQARCKEYGLPANKSNAVMASSLTSFLGDPRTNVLLRAPQALFPAAKKTMIKARVVPKPERLETSLASLILQATESRAKVLKSKPRELCSERRKLPDSANLPAFTVSSPRKHVESVPQPKTAPLLRRKKKNTDAAQSTVVSADPSDNLSPLREEISKQDSGIVVKELCTPEPLLAPVLPDAAVLGTFDEGPIESEPLASPPATVLPDQGCQQNNNEHCEEPVRPSLRPLIFRITANVDRLIRQTTTILKQFEEWKDVDKLPSALETH</sequence>
<comment type="caution">
    <text evidence="2">The sequence shown here is derived from an EMBL/GenBank/DDBJ whole genome shotgun (WGS) entry which is preliminary data.</text>
</comment>
<evidence type="ECO:0000313" key="3">
    <source>
        <dbReference type="Proteomes" id="UP000822688"/>
    </source>
</evidence>
<organism evidence="2 3">
    <name type="scientific">Ceratodon purpureus</name>
    <name type="common">Fire moss</name>
    <name type="synonym">Dicranum purpureum</name>
    <dbReference type="NCBI Taxonomy" id="3225"/>
    <lineage>
        <taxon>Eukaryota</taxon>
        <taxon>Viridiplantae</taxon>
        <taxon>Streptophyta</taxon>
        <taxon>Embryophyta</taxon>
        <taxon>Bryophyta</taxon>
        <taxon>Bryophytina</taxon>
        <taxon>Bryopsida</taxon>
        <taxon>Dicranidae</taxon>
        <taxon>Pseudoditrichales</taxon>
        <taxon>Ditrichaceae</taxon>
        <taxon>Ceratodon</taxon>
    </lineage>
</organism>
<accession>A0A8T0HBA2</accession>